<organism evidence="1 2">
    <name type="scientific">Sphaerotilus uruguayifluvii</name>
    <dbReference type="NCBI Taxonomy" id="2735897"/>
    <lineage>
        <taxon>Bacteria</taxon>
        <taxon>Pseudomonadati</taxon>
        <taxon>Pseudomonadota</taxon>
        <taxon>Betaproteobacteria</taxon>
        <taxon>Burkholderiales</taxon>
        <taxon>Sphaerotilaceae</taxon>
        <taxon>Sphaerotilus</taxon>
    </lineage>
</organism>
<dbReference type="EMBL" id="JABSNM010000001">
    <property type="protein sequence ID" value="NRT54394.1"/>
    <property type="molecule type" value="Genomic_DNA"/>
</dbReference>
<dbReference type="Proteomes" id="UP001516061">
    <property type="component" value="Unassembled WGS sequence"/>
</dbReference>
<evidence type="ECO:0000313" key="1">
    <source>
        <dbReference type="EMBL" id="NRT54394.1"/>
    </source>
</evidence>
<evidence type="ECO:0000313" key="2">
    <source>
        <dbReference type="Proteomes" id="UP001516061"/>
    </source>
</evidence>
<name>A0ABX2FWL4_9BURK</name>
<reference evidence="1 2" key="1">
    <citation type="submission" date="2020-05" db="EMBL/GenBank/DDBJ databases">
        <title>Genomic Encyclopedia of Type Strains, Phase IV (KMG-V): Genome sequencing to study the core and pangenomes of soil and plant-associated prokaryotes.</title>
        <authorList>
            <person name="Whitman W."/>
        </authorList>
    </citation>
    <scope>NUCLEOTIDE SEQUENCE [LARGE SCALE GENOMIC DNA]</scope>
    <source>
        <strain evidence="1 2">C29</strain>
    </source>
</reference>
<keyword evidence="2" id="KW-1185">Reference proteome</keyword>
<evidence type="ECO:0008006" key="3">
    <source>
        <dbReference type="Google" id="ProtNLM"/>
    </source>
</evidence>
<gene>
    <name evidence="1" type="ORF">HNQ01_000101</name>
</gene>
<comment type="caution">
    <text evidence="1">The sequence shown here is derived from an EMBL/GenBank/DDBJ whole genome shotgun (WGS) entry which is preliminary data.</text>
</comment>
<proteinExistence type="predicted"/>
<sequence>MAWQDIWTHRLPPAGGFGLRMAQALMRIDQALHRTQSSLLMLQGKSVATAWGLARAWGASSPLQAALVWHQGVEETMSHHRQLQAVLARGQRDLAQAAEQLIADLPDPALPTTAPLLRTTAASWSATREQPVPLPAPAPAASSSCTLTQVDVLI</sequence>
<accession>A0ABX2FWL4</accession>
<protein>
    <recommendedName>
        <fullName evidence="3">Phasin domain-containing protein</fullName>
    </recommendedName>
</protein>
<dbReference type="RefSeq" id="WP_173803360.1">
    <property type="nucleotide sequence ID" value="NZ_JABSNM010000001.1"/>
</dbReference>